<comment type="subcellular location">
    <subcellularLocation>
        <location evidence="1">Cell membrane</location>
        <topology evidence="1">Lipid-anchor</topology>
        <topology evidence="1">GPI-anchor</topology>
    </subcellularLocation>
</comment>
<proteinExistence type="inferred from homology"/>
<dbReference type="Gene3D" id="2.10.60.10">
    <property type="entry name" value="CD59"/>
    <property type="match status" value="1"/>
</dbReference>
<dbReference type="GO" id="GO:0035036">
    <property type="term" value="P:sperm-egg recognition"/>
    <property type="evidence" value="ECO:0007669"/>
    <property type="project" value="TreeGrafter"/>
</dbReference>
<comment type="similarity">
    <text evidence="9">Belongs to the SPACA4/bouncer family.</text>
</comment>
<evidence type="ECO:0000256" key="7">
    <source>
        <dbReference type="ARBA" id="ARBA00023180"/>
    </source>
</evidence>
<evidence type="ECO:0000313" key="11">
    <source>
        <dbReference type="Proteomes" id="UP001652741"/>
    </source>
</evidence>
<sequence>MNTTLLGVQLFFRHSRAKMSFVNTGPGKMASQRKHRLNVPQPLAPAAFLCVLVLTVTAMDSHIPSTSLRCNFCPLQHKGRSCSNDSTTECLPQERCGTSSGRFGPIHILSAQGCLTPDLCNSTHAVTYRGVSYNVTYRCCCRDQCNQPPASDTYIKRLLGVTLGHGEKPPTATDPLDRCPGDDDVAEDDTVTRLHGENNMNSIYKVLSDLQEWLKSRS</sequence>
<dbReference type="Pfam" id="PF00021">
    <property type="entry name" value="UPAR_LY6"/>
    <property type="match status" value="1"/>
</dbReference>
<feature type="domain" description="UPAR/Ly6" evidence="10">
    <location>
        <begin position="67"/>
        <end position="148"/>
    </location>
</feature>
<evidence type="ECO:0000256" key="6">
    <source>
        <dbReference type="ARBA" id="ARBA00023157"/>
    </source>
</evidence>
<dbReference type="SUPFAM" id="SSF57302">
    <property type="entry name" value="Snake toxin-like"/>
    <property type="match status" value="1"/>
</dbReference>
<name>A0A1S3KS68_SALSA</name>
<dbReference type="OrthoDB" id="8945177at2759"/>
<keyword evidence="6" id="KW-1015">Disulfide bond</keyword>
<dbReference type="GeneID" id="106561739"/>
<dbReference type="PANTHER" id="PTHR47613:SF1">
    <property type="entry name" value="SPERM ACROSOME MEMBRANE-ASSOCIATED PROTEIN 4"/>
    <property type="match status" value="1"/>
</dbReference>
<keyword evidence="11" id="KW-1185">Reference proteome</keyword>
<dbReference type="InterPro" id="IPR016054">
    <property type="entry name" value="LY6_UPA_recep-like"/>
</dbReference>
<gene>
    <name evidence="12" type="primary">LOC106561739</name>
</gene>
<evidence type="ECO:0000256" key="1">
    <source>
        <dbReference type="ARBA" id="ARBA00004609"/>
    </source>
</evidence>
<dbReference type="GO" id="GO:0098552">
    <property type="term" value="C:side of membrane"/>
    <property type="evidence" value="ECO:0007669"/>
    <property type="project" value="UniProtKB-KW"/>
</dbReference>
<dbReference type="InterPro" id="IPR046354">
    <property type="entry name" value="SPACA4/Bouncer"/>
</dbReference>
<dbReference type="AlphaFoldDB" id="A0A1S3KS68"/>
<evidence type="ECO:0000256" key="5">
    <source>
        <dbReference type="ARBA" id="ARBA00023136"/>
    </source>
</evidence>
<dbReference type="PANTHER" id="PTHR47613">
    <property type="entry name" value="SPERM ACROSOME MEMBRANE-ASSOCIATED PROTEIN 4"/>
    <property type="match status" value="1"/>
</dbReference>
<keyword evidence="7" id="KW-0325">Glycoprotein</keyword>
<keyword evidence="2" id="KW-1003">Cell membrane</keyword>
<dbReference type="KEGG" id="sasa:106561739"/>
<accession>A0A1S3KS68</accession>
<dbReference type="RefSeq" id="XP_013981440.1">
    <property type="nucleotide sequence ID" value="XM_014125965.2"/>
</dbReference>
<evidence type="ECO:0000256" key="4">
    <source>
        <dbReference type="ARBA" id="ARBA00022729"/>
    </source>
</evidence>
<evidence type="ECO:0000259" key="10">
    <source>
        <dbReference type="Pfam" id="PF00021"/>
    </source>
</evidence>
<organism evidence="11 12">
    <name type="scientific">Salmo salar</name>
    <name type="common">Atlantic salmon</name>
    <dbReference type="NCBI Taxonomy" id="8030"/>
    <lineage>
        <taxon>Eukaryota</taxon>
        <taxon>Metazoa</taxon>
        <taxon>Chordata</taxon>
        <taxon>Craniata</taxon>
        <taxon>Vertebrata</taxon>
        <taxon>Euteleostomi</taxon>
        <taxon>Actinopterygii</taxon>
        <taxon>Neopterygii</taxon>
        <taxon>Teleostei</taxon>
        <taxon>Protacanthopterygii</taxon>
        <taxon>Salmoniformes</taxon>
        <taxon>Salmonidae</taxon>
        <taxon>Salmoninae</taxon>
        <taxon>Salmo</taxon>
    </lineage>
</organism>
<keyword evidence="4" id="KW-0732">Signal</keyword>
<protein>
    <recommendedName>
        <fullName evidence="10">UPAR/Ly6 domain-containing protein</fullName>
    </recommendedName>
</protein>
<keyword evidence="5" id="KW-0472">Membrane</keyword>
<evidence type="ECO:0000256" key="3">
    <source>
        <dbReference type="ARBA" id="ARBA00022622"/>
    </source>
</evidence>
<keyword evidence="3" id="KW-0336">GPI-anchor</keyword>
<dbReference type="GO" id="GO:0005886">
    <property type="term" value="C:plasma membrane"/>
    <property type="evidence" value="ECO:0007669"/>
    <property type="project" value="UniProtKB-SubCell"/>
</dbReference>
<evidence type="ECO:0000256" key="9">
    <source>
        <dbReference type="ARBA" id="ARBA00029446"/>
    </source>
</evidence>
<evidence type="ECO:0000313" key="12">
    <source>
        <dbReference type="RefSeq" id="XP_013981440.1"/>
    </source>
</evidence>
<dbReference type="InterPro" id="IPR045860">
    <property type="entry name" value="Snake_toxin-like_sf"/>
</dbReference>
<dbReference type="CDD" id="cd23597">
    <property type="entry name" value="TFP_LU_ECD_Bncr"/>
    <property type="match status" value="1"/>
</dbReference>
<reference evidence="12" key="1">
    <citation type="submission" date="2025-08" db="UniProtKB">
        <authorList>
            <consortium name="RefSeq"/>
        </authorList>
    </citation>
    <scope>IDENTIFICATION</scope>
</reference>
<dbReference type="Proteomes" id="UP001652741">
    <property type="component" value="Chromosome ssa10"/>
</dbReference>
<keyword evidence="8" id="KW-0449">Lipoprotein</keyword>
<evidence type="ECO:0000256" key="2">
    <source>
        <dbReference type="ARBA" id="ARBA00022475"/>
    </source>
</evidence>
<evidence type="ECO:0000256" key="8">
    <source>
        <dbReference type="ARBA" id="ARBA00023288"/>
    </source>
</evidence>